<protein>
    <submittedName>
        <fullName evidence="3">Uncharacterized protein LOC108683031</fullName>
    </submittedName>
</protein>
<proteinExistence type="predicted"/>
<dbReference type="PANTHER" id="PTHR33236:SF12">
    <property type="entry name" value="CUB DOMAIN-CONTAINING PROTEIN-RELATED"/>
    <property type="match status" value="1"/>
</dbReference>
<dbReference type="KEGG" id="hazt:108683031"/>
<gene>
    <name evidence="3" type="primary">LOC108683031</name>
</gene>
<dbReference type="AlphaFoldDB" id="A0A8B7PRD4"/>
<dbReference type="OrthoDB" id="6370188at2759"/>
<name>A0A8B7PRD4_HYAAZ</name>
<dbReference type="RefSeq" id="XP_018027797.1">
    <property type="nucleotide sequence ID" value="XM_018172308.2"/>
</dbReference>
<evidence type="ECO:0000313" key="3">
    <source>
        <dbReference type="RefSeq" id="XP_018027797.1"/>
    </source>
</evidence>
<sequence length="196" mass="20930">MAAVMRIILAVSFAGFCLLAGGALAERQPRHMLDRPKLVHNALDAPVYPVCSVGGRQAACLRSEACTSQGGRFTGFCAGDPTLVCCVVEKTCDDETSAHSVTFRNPSFPLENLRPRLCPLMIKVGRDICSMRVDMNVFELEPATKSGCIFDMFVILGTVEGPTASLCGNMTGFATTFAVKELSDVTLSLVAQAMEG</sequence>
<accession>A0A8B7PRD4</accession>
<evidence type="ECO:0000313" key="2">
    <source>
        <dbReference type="Proteomes" id="UP000694843"/>
    </source>
</evidence>
<reference evidence="3" key="1">
    <citation type="submission" date="2025-08" db="UniProtKB">
        <authorList>
            <consortium name="RefSeq"/>
        </authorList>
    </citation>
    <scope>IDENTIFICATION</scope>
    <source>
        <tissue evidence="3">Whole organism</tissue>
    </source>
</reference>
<organism evidence="2 3">
    <name type="scientific">Hyalella azteca</name>
    <name type="common">Amphipod</name>
    <dbReference type="NCBI Taxonomy" id="294128"/>
    <lineage>
        <taxon>Eukaryota</taxon>
        <taxon>Metazoa</taxon>
        <taxon>Ecdysozoa</taxon>
        <taxon>Arthropoda</taxon>
        <taxon>Crustacea</taxon>
        <taxon>Multicrustacea</taxon>
        <taxon>Malacostraca</taxon>
        <taxon>Eumalacostraca</taxon>
        <taxon>Peracarida</taxon>
        <taxon>Amphipoda</taxon>
        <taxon>Senticaudata</taxon>
        <taxon>Talitrida</taxon>
        <taxon>Talitroidea</taxon>
        <taxon>Hyalellidae</taxon>
        <taxon>Hyalella</taxon>
    </lineage>
</organism>
<keyword evidence="1" id="KW-0732">Signal</keyword>
<evidence type="ECO:0000256" key="1">
    <source>
        <dbReference type="SAM" id="SignalP"/>
    </source>
</evidence>
<dbReference type="PANTHER" id="PTHR33236">
    <property type="entry name" value="INTRAFLAGELLAR TRANSPORT PROTEIN 122 FAMILY PROTEIN-RELATED"/>
    <property type="match status" value="1"/>
</dbReference>
<dbReference type="Proteomes" id="UP000694843">
    <property type="component" value="Unplaced"/>
</dbReference>
<dbReference type="GeneID" id="108683031"/>
<feature type="chain" id="PRO_5034234404" evidence="1">
    <location>
        <begin position="26"/>
        <end position="196"/>
    </location>
</feature>
<feature type="signal peptide" evidence="1">
    <location>
        <begin position="1"/>
        <end position="25"/>
    </location>
</feature>
<keyword evidence="2" id="KW-1185">Reference proteome</keyword>